<evidence type="ECO:0000256" key="2">
    <source>
        <dbReference type="ARBA" id="ARBA00022692"/>
    </source>
</evidence>
<name>A0A9Q8P2L2_PASFU</name>
<feature type="transmembrane region" description="Helical" evidence="6">
    <location>
        <begin position="415"/>
        <end position="436"/>
    </location>
</feature>
<evidence type="ECO:0000256" key="7">
    <source>
        <dbReference type="SAM" id="SignalP"/>
    </source>
</evidence>
<dbReference type="InterPro" id="IPR003689">
    <property type="entry name" value="ZIP"/>
</dbReference>
<dbReference type="Pfam" id="PF02535">
    <property type="entry name" value="Zip"/>
    <property type="match status" value="1"/>
</dbReference>
<feature type="signal peptide" evidence="7">
    <location>
        <begin position="1"/>
        <end position="18"/>
    </location>
</feature>
<sequence length="572" mass="59751">MLYNAVLIAALSAGRALAQTTYTGCHNDTTSGVAVEYCFGPDGIESARATYSPELTSGSTPVTNEATATATATATYQTDSITGCHSHETALFCINGAGSEVEVEATPTGEAPAQYTGCHSHGAEMFCVDPDGNDVAVLATAEDSGHTEATGTSGEASSSSAVTDCHSHDSAVFCINSEGAEVEIVGASATGEIPAQYTACHSHGDETYCLDPAGEEVAVLAEGASAEENQHCHFHAGVEHCVGAGGEETEVDCGLRERDYNIGLRVGTLFVILVTSAIGVFLPILLQKLPLGKFSAIGLMVVKQFGTGVIISTAFIHLYTHAGLMFQNQCLGELGYEATTSAVVMAGLFLSFLVEYIGMRLVAWHSAKKPAEAPAYSEQAASGDKAANHDVFSQESRSNAFMAVDHHHGGGNNKLSVLVMEAGILFHSILIGLTLVVAGDSFYRTLLVVIVFHQFFEGMALGARIALLPGKVFPAKFAMAFAFTLITPIGMAIGIGVLNSFNGNNPSTVLTFGVLDALSAGILVWVSVVDMWARDWVIEGGELMTSGLFKTFGAGLSLICGMILMGVLGKWA</sequence>
<feature type="transmembrane region" description="Helical" evidence="6">
    <location>
        <begin position="442"/>
        <end position="465"/>
    </location>
</feature>
<dbReference type="OrthoDB" id="448280at2759"/>
<dbReference type="RefSeq" id="XP_047755138.1">
    <property type="nucleotide sequence ID" value="XM_047900476.1"/>
</dbReference>
<protein>
    <submittedName>
        <fullName evidence="8">Zinc-regulated transporter 1</fullName>
    </submittedName>
</protein>
<evidence type="ECO:0000256" key="5">
    <source>
        <dbReference type="SAM" id="MobiDB-lite"/>
    </source>
</evidence>
<dbReference type="GO" id="GO:0005385">
    <property type="term" value="F:zinc ion transmembrane transporter activity"/>
    <property type="evidence" value="ECO:0007669"/>
    <property type="project" value="TreeGrafter"/>
</dbReference>
<keyword evidence="2 6" id="KW-0812">Transmembrane</keyword>
<feature type="transmembrane region" description="Helical" evidence="6">
    <location>
        <begin position="297"/>
        <end position="319"/>
    </location>
</feature>
<evidence type="ECO:0000313" key="8">
    <source>
        <dbReference type="EMBL" id="UJO10772.1"/>
    </source>
</evidence>
<evidence type="ECO:0000256" key="3">
    <source>
        <dbReference type="ARBA" id="ARBA00022989"/>
    </source>
</evidence>
<gene>
    <name evidence="8" type="ORF">CLAFUR5_01328</name>
</gene>
<feature type="transmembrane region" description="Helical" evidence="6">
    <location>
        <begin position="339"/>
        <end position="359"/>
    </location>
</feature>
<dbReference type="Proteomes" id="UP000756132">
    <property type="component" value="Chromosome 1"/>
</dbReference>
<dbReference type="PANTHER" id="PTHR11040">
    <property type="entry name" value="ZINC/IRON TRANSPORTER"/>
    <property type="match status" value="1"/>
</dbReference>
<keyword evidence="7" id="KW-0732">Signal</keyword>
<comment type="subcellular location">
    <subcellularLocation>
        <location evidence="1">Membrane</location>
        <topology evidence="1">Multi-pass membrane protein</topology>
    </subcellularLocation>
</comment>
<feature type="chain" id="PRO_5040452035" evidence="7">
    <location>
        <begin position="19"/>
        <end position="572"/>
    </location>
</feature>
<evidence type="ECO:0000313" key="9">
    <source>
        <dbReference type="Proteomes" id="UP000756132"/>
    </source>
</evidence>
<reference evidence="8" key="2">
    <citation type="journal article" date="2022" name="Microb. Genom.">
        <title>A chromosome-scale genome assembly of the tomato pathogen Cladosporium fulvum reveals a compartmentalized genome architecture and the presence of a dispensable chromosome.</title>
        <authorList>
            <person name="Zaccaron A.Z."/>
            <person name="Chen L.H."/>
            <person name="Samaras A."/>
            <person name="Stergiopoulos I."/>
        </authorList>
    </citation>
    <scope>NUCLEOTIDE SEQUENCE</scope>
    <source>
        <strain evidence="8">Race5_Kim</strain>
    </source>
</reference>
<feature type="transmembrane region" description="Helical" evidence="6">
    <location>
        <begin position="548"/>
        <end position="568"/>
    </location>
</feature>
<dbReference type="PANTHER" id="PTHR11040:SF44">
    <property type="entry name" value="PROTEIN ZNTC-RELATED"/>
    <property type="match status" value="1"/>
</dbReference>
<evidence type="ECO:0000256" key="6">
    <source>
        <dbReference type="SAM" id="Phobius"/>
    </source>
</evidence>
<feature type="transmembrane region" description="Helical" evidence="6">
    <location>
        <begin position="509"/>
        <end position="528"/>
    </location>
</feature>
<evidence type="ECO:0000256" key="4">
    <source>
        <dbReference type="ARBA" id="ARBA00023136"/>
    </source>
</evidence>
<dbReference type="AlphaFoldDB" id="A0A9Q8P2L2"/>
<feature type="transmembrane region" description="Helical" evidence="6">
    <location>
        <begin position="477"/>
        <end position="497"/>
    </location>
</feature>
<feature type="compositionally biased region" description="Low complexity" evidence="5">
    <location>
        <begin position="147"/>
        <end position="161"/>
    </location>
</feature>
<dbReference type="GeneID" id="71981206"/>
<feature type="transmembrane region" description="Helical" evidence="6">
    <location>
        <begin position="262"/>
        <end position="285"/>
    </location>
</feature>
<keyword evidence="3 6" id="KW-1133">Transmembrane helix</keyword>
<organism evidence="8 9">
    <name type="scientific">Passalora fulva</name>
    <name type="common">Tomato leaf mold</name>
    <name type="synonym">Cladosporium fulvum</name>
    <dbReference type="NCBI Taxonomy" id="5499"/>
    <lineage>
        <taxon>Eukaryota</taxon>
        <taxon>Fungi</taxon>
        <taxon>Dikarya</taxon>
        <taxon>Ascomycota</taxon>
        <taxon>Pezizomycotina</taxon>
        <taxon>Dothideomycetes</taxon>
        <taxon>Dothideomycetidae</taxon>
        <taxon>Mycosphaerellales</taxon>
        <taxon>Mycosphaerellaceae</taxon>
        <taxon>Fulvia</taxon>
    </lineage>
</organism>
<accession>A0A9Q8P2L2</accession>
<dbReference type="OMA" id="QYTGCHS"/>
<reference evidence="8" key="1">
    <citation type="submission" date="2021-12" db="EMBL/GenBank/DDBJ databases">
        <authorList>
            <person name="Zaccaron A."/>
            <person name="Stergiopoulos I."/>
        </authorList>
    </citation>
    <scope>NUCLEOTIDE SEQUENCE</scope>
    <source>
        <strain evidence="8">Race5_Kim</strain>
    </source>
</reference>
<feature type="region of interest" description="Disordered" evidence="5">
    <location>
        <begin position="142"/>
        <end position="162"/>
    </location>
</feature>
<dbReference type="EMBL" id="CP090163">
    <property type="protein sequence ID" value="UJO10772.1"/>
    <property type="molecule type" value="Genomic_DNA"/>
</dbReference>
<dbReference type="GO" id="GO:0005886">
    <property type="term" value="C:plasma membrane"/>
    <property type="evidence" value="ECO:0007669"/>
    <property type="project" value="TreeGrafter"/>
</dbReference>
<evidence type="ECO:0000256" key="1">
    <source>
        <dbReference type="ARBA" id="ARBA00004141"/>
    </source>
</evidence>
<dbReference type="KEGG" id="ffu:CLAFUR5_01328"/>
<proteinExistence type="predicted"/>
<keyword evidence="4 6" id="KW-0472">Membrane</keyword>
<keyword evidence="9" id="KW-1185">Reference proteome</keyword>